<dbReference type="Proteomes" id="UP000254651">
    <property type="component" value="Unassembled WGS sequence"/>
</dbReference>
<name>A0A378UI60_BERDE</name>
<evidence type="ECO:0000313" key="2">
    <source>
        <dbReference type="Proteomes" id="UP000254651"/>
    </source>
</evidence>
<reference evidence="1 2" key="1">
    <citation type="submission" date="2018-06" db="EMBL/GenBank/DDBJ databases">
        <authorList>
            <consortium name="Pathogen Informatics"/>
            <person name="Doyle S."/>
        </authorList>
    </citation>
    <scope>NUCLEOTIDE SEQUENCE [LARGE SCALE GENOMIC DNA]</scope>
    <source>
        <strain evidence="1 2">NCTC10295</strain>
    </source>
</reference>
<dbReference type="RefSeq" id="WP_066079734.1">
    <property type="nucleotide sequence ID" value="NZ_CP181246.1"/>
</dbReference>
<dbReference type="AlphaFoldDB" id="A0A378UI60"/>
<organism evidence="1 2">
    <name type="scientific">Bergeriella denitrificans</name>
    <name type="common">Neisseria denitrificans</name>
    <dbReference type="NCBI Taxonomy" id="494"/>
    <lineage>
        <taxon>Bacteria</taxon>
        <taxon>Pseudomonadati</taxon>
        <taxon>Pseudomonadota</taxon>
        <taxon>Betaproteobacteria</taxon>
        <taxon>Neisseriales</taxon>
        <taxon>Neisseriaceae</taxon>
        <taxon>Bergeriella</taxon>
    </lineage>
</organism>
<evidence type="ECO:0008006" key="3">
    <source>
        <dbReference type="Google" id="ProtNLM"/>
    </source>
</evidence>
<sequence>MTASFVLPDTRPYPETPVKNNLLIHASALAHSSSAAQRKLSAEALQTEIRGMLMQNYYLGLSVAMSMAPDAESYRALLENLDHTLGAENDDEIQWFAMPLVLVAGCKQPQNLKLDAPAAALNACFENYPHLRALGQAAWLPFLLPSTVVSEINAGQWFQAKQSLDAAQNFAAQFKASELALPEGQSVHVVFALGYGDRKTQAALGQNLLKAGLPLMQLWQEALAAPDVTLFVNPLSPATPLHALTEGSHMRQRMAMDVFATNAIRAIRLQSPRVGVVMAAQQGGSLMFSFNATDGAFELAPQIFQWRLSPTDNIAVIQQNFVDLMAECRVEHLYMLREALPEAGEPVNYAQALKLDGFNPFFSSGAV</sequence>
<proteinExistence type="predicted"/>
<protein>
    <recommendedName>
        <fullName evidence="3">Conjugal transfer protein</fullName>
    </recommendedName>
</protein>
<accession>A0A378UI60</accession>
<keyword evidence="2" id="KW-1185">Reference proteome</keyword>
<gene>
    <name evidence="1" type="ORF">NCTC10295_00919</name>
</gene>
<dbReference type="EMBL" id="UGQS01000002">
    <property type="protein sequence ID" value="STZ76162.1"/>
    <property type="molecule type" value="Genomic_DNA"/>
</dbReference>
<evidence type="ECO:0000313" key="1">
    <source>
        <dbReference type="EMBL" id="STZ76162.1"/>
    </source>
</evidence>